<keyword evidence="5" id="KW-0297">G-protein coupled receptor</keyword>
<reference evidence="11 12" key="1">
    <citation type="journal article" date="2018" name="Nat. Ecol. Evol.">
        <title>Shark genomes provide insights into elasmobranch evolution and the origin of vertebrates.</title>
        <authorList>
            <person name="Hara Y"/>
            <person name="Yamaguchi K"/>
            <person name="Onimaru K"/>
            <person name="Kadota M"/>
            <person name="Koyanagi M"/>
            <person name="Keeley SD"/>
            <person name="Tatsumi K"/>
            <person name="Tanaka K"/>
            <person name="Motone F"/>
            <person name="Kageyama Y"/>
            <person name="Nozu R"/>
            <person name="Adachi N"/>
            <person name="Nishimura O"/>
            <person name="Nakagawa R"/>
            <person name="Tanegashima C"/>
            <person name="Kiyatake I"/>
            <person name="Matsumoto R"/>
            <person name="Murakumo K"/>
            <person name="Nishida K"/>
            <person name="Terakita A"/>
            <person name="Kuratani S"/>
            <person name="Sato K"/>
            <person name="Hyodo S Kuraku.S."/>
        </authorList>
    </citation>
    <scope>NUCLEOTIDE SEQUENCE [LARGE SCALE GENOMIC DNA]</scope>
</reference>
<dbReference type="SUPFAM" id="SSF81321">
    <property type="entry name" value="Family A G protein-coupled receptor-like"/>
    <property type="match status" value="1"/>
</dbReference>
<feature type="transmembrane region" description="Helical" evidence="9">
    <location>
        <begin position="239"/>
        <end position="262"/>
    </location>
</feature>
<sequence length="330" mass="37745">MIHAADSVPNAVHSFCLASRILVPVTWLSDANLLAIGILSRGRCGLSKCITYYLVAIAVNDFFVIIISVILNRIGRIYFRYSVLSTTPVCSLGAVLVYGTRDGSVWLTVAFTVDRFVAICCQNLKIRYCTEKSASLIIGTICILSCIKNVPLYFIYKPLYTIRGVPWFCDIKSSYYTSPVWQAYDMLDPILTPILPFILIFLLNALTIKHILWANRSRQRLRGVENCQDSEMVNRKRSIVLLFAVSLSFLLLWATQVGRFLYVRVRGAGYFNSQNFKDPQYILSETTNMLQLLSSCNNIFIYAVSQNKFREELKVAIKYPFTIYIRFFKR</sequence>
<dbReference type="Gene3D" id="1.20.1070.10">
    <property type="entry name" value="Rhodopsin 7-helix transmembrane proteins"/>
    <property type="match status" value="1"/>
</dbReference>
<keyword evidence="6 9" id="KW-0472">Membrane</keyword>
<evidence type="ECO:0000256" key="8">
    <source>
        <dbReference type="ARBA" id="ARBA00023224"/>
    </source>
</evidence>
<evidence type="ECO:0000313" key="12">
    <source>
        <dbReference type="Proteomes" id="UP000287033"/>
    </source>
</evidence>
<dbReference type="Proteomes" id="UP000287033">
    <property type="component" value="Unassembled WGS sequence"/>
</dbReference>
<dbReference type="PROSITE" id="PS50262">
    <property type="entry name" value="G_PROTEIN_RECEP_F1_2"/>
    <property type="match status" value="1"/>
</dbReference>
<dbReference type="OMA" id="CCPRANT"/>
<dbReference type="InterPro" id="IPR052477">
    <property type="entry name" value="Orphan_GPCR1"/>
</dbReference>
<evidence type="ECO:0000259" key="10">
    <source>
        <dbReference type="PROSITE" id="PS50262"/>
    </source>
</evidence>
<comment type="caution">
    <text evidence="11">The sequence shown here is derived from an EMBL/GenBank/DDBJ whole genome shotgun (WGS) entry which is preliminary data.</text>
</comment>
<dbReference type="PANTHER" id="PTHR46272">
    <property type="entry name" value="G_PROTEIN_RECEP_F1_2 DOMAIN-CONTAINING PROTEIN"/>
    <property type="match status" value="1"/>
</dbReference>
<dbReference type="GO" id="GO:0004930">
    <property type="term" value="F:G protein-coupled receptor activity"/>
    <property type="evidence" value="ECO:0007669"/>
    <property type="project" value="UniProtKB-KW"/>
</dbReference>
<keyword evidence="8" id="KW-0807">Transducer</keyword>
<feature type="transmembrane region" description="Helical" evidence="9">
    <location>
        <begin position="190"/>
        <end position="212"/>
    </location>
</feature>
<evidence type="ECO:0000256" key="7">
    <source>
        <dbReference type="ARBA" id="ARBA00023170"/>
    </source>
</evidence>
<dbReference type="Pfam" id="PF00001">
    <property type="entry name" value="7tm_1"/>
    <property type="match status" value="1"/>
</dbReference>
<evidence type="ECO:0000256" key="5">
    <source>
        <dbReference type="ARBA" id="ARBA00023040"/>
    </source>
</evidence>
<organism evidence="11 12">
    <name type="scientific">Chiloscyllium punctatum</name>
    <name type="common">Brownbanded bambooshark</name>
    <name type="synonym">Hemiscyllium punctatum</name>
    <dbReference type="NCBI Taxonomy" id="137246"/>
    <lineage>
        <taxon>Eukaryota</taxon>
        <taxon>Metazoa</taxon>
        <taxon>Chordata</taxon>
        <taxon>Craniata</taxon>
        <taxon>Vertebrata</taxon>
        <taxon>Chondrichthyes</taxon>
        <taxon>Elasmobranchii</taxon>
        <taxon>Galeomorphii</taxon>
        <taxon>Galeoidea</taxon>
        <taxon>Orectolobiformes</taxon>
        <taxon>Hemiscylliidae</taxon>
        <taxon>Chiloscyllium</taxon>
    </lineage>
</organism>
<feature type="transmembrane region" description="Helical" evidence="9">
    <location>
        <begin position="50"/>
        <end position="71"/>
    </location>
</feature>
<evidence type="ECO:0000256" key="2">
    <source>
        <dbReference type="ARBA" id="ARBA00022475"/>
    </source>
</evidence>
<feature type="transmembrane region" description="Helical" evidence="9">
    <location>
        <begin position="136"/>
        <end position="156"/>
    </location>
</feature>
<dbReference type="OrthoDB" id="10040416at2759"/>
<keyword evidence="12" id="KW-1185">Reference proteome</keyword>
<keyword evidence="7" id="KW-0675">Receptor</keyword>
<comment type="subcellular location">
    <subcellularLocation>
        <location evidence="1">Cell membrane</location>
        <topology evidence="1">Multi-pass membrane protein</topology>
    </subcellularLocation>
</comment>
<evidence type="ECO:0000256" key="9">
    <source>
        <dbReference type="SAM" id="Phobius"/>
    </source>
</evidence>
<evidence type="ECO:0000256" key="3">
    <source>
        <dbReference type="ARBA" id="ARBA00022692"/>
    </source>
</evidence>
<protein>
    <recommendedName>
        <fullName evidence="10">G-protein coupled receptors family 1 profile domain-containing protein</fullName>
    </recommendedName>
</protein>
<proteinExistence type="predicted"/>
<evidence type="ECO:0000256" key="1">
    <source>
        <dbReference type="ARBA" id="ARBA00004651"/>
    </source>
</evidence>
<name>A0A401T7T5_CHIPU</name>
<evidence type="ECO:0000313" key="11">
    <source>
        <dbReference type="EMBL" id="GCC38709.1"/>
    </source>
</evidence>
<evidence type="ECO:0000256" key="6">
    <source>
        <dbReference type="ARBA" id="ARBA00023136"/>
    </source>
</evidence>
<keyword evidence="2" id="KW-1003">Cell membrane</keyword>
<dbReference type="STRING" id="137246.A0A401T7T5"/>
<gene>
    <name evidence="11" type="ORF">chiPu_0017225</name>
</gene>
<keyword evidence="4 9" id="KW-1133">Transmembrane helix</keyword>
<dbReference type="InterPro" id="IPR017452">
    <property type="entry name" value="GPCR_Rhodpsn_7TM"/>
</dbReference>
<dbReference type="PRINTS" id="PR00237">
    <property type="entry name" value="GPCRRHODOPSN"/>
</dbReference>
<dbReference type="GO" id="GO:0005886">
    <property type="term" value="C:plasma membrane"/>
    <property type="evidence" value="ECO:0007669"/>
    <property type="project" value="UniProtKB-SubCell"/>
</dbReference>
<evidence type="ECO:0000256" key="4">
    <source>
        <dbReference type="ARBA" id="ARBA00022989"/>
    </source>
</evidence>
<keyword evidence="3 9" id="KW-0812">Transmembrane</keyword>
<accession>A0A401T7T5</accession>
<feature type="domain" description="G-protein coupled receptors family 1 profile" evidence="10">
    <location>
        <begin position="31"/>
        <end position="302"/>
    </location>
</feature>
<dbReference type="InterPro" id="IPR000276">
    <property type="entry name" value="GPCR_Rhodpsn"/>
</dbReference>
<dbReference type="AlphaFoldDB" id="A0A401T7T5"/>
<dbReference type="EMBL" id="BEZZ01001236">
    <property type="protein sequence ID" value="GCC38709.1"/>
    <property type="molecule type" value="Genomic_DNA"/>
</dbReference>
<dbReference type="PANTHER" id="PTHR46272:SF6">
    <property type="entry name" value="G-PROTEIN COUPLED RECEPTOR 139-RELATED"/>
    <property type="match status" value="1"/>
</dbReference>